<gene>
    <name evidence="7" type="ORF">B5C34_05770</name>
</gene>
<evidence type="ECO:0000259" key="5">
    <source>
        <dbReference type="Pfam" id="PF02678"/>
    </source>
</evidence>
<organism evidence="7 8">
    <name type="scientific">Pacificimonas flava</name>
    <dbReference type="NCBI Taxonomy" id="1234595"/>
    <lineage>
        <taxon>Bacteria</taxon>
        <taxon>Pseudomonadati</taxon>
        <taxon>Pseudomonadota</taxon>
        <taxon>Alphaproteobacteria</taxon>
        <taxon>Sphingomonadales</taxon>
        <taxon>Sphingosinicellaceae</taxon>
        <taxon>Pacificimonas</taxon>
    </lineage>
</organism>
<dbReference type="PANTHER" id="PTHR13903">
    <property type="entry name" value="PIRIN-RELATED"/>
    <property type="match status" value="1"/>
</dbReference>
<dbReference type="AlphaFoldDB" id="A0A219B3T7"/>
<keyword evidence="2" id="KW-0479">Metal-binding</keyword>
<keyword evidence="8" id="KW-1185">Reference proteome</keyword>
<dbReference type="InterPro" id="IPR014710">
    <property type="entry name" value="RmlC-like_jellyroll"/>
</dbReference>
<dbReference type="InterPro" id="IPR003829">
    <property type="entry name" value="Pirin_N_dom"/>
</dbReference>
<feature type="binding site" evidence="2">
    <location>
        <position position="55"/>
    </location>
    <ligand>
        <name>Fe cation</name>
        <dbReference type="ChEBI" id="CHEBI:24875"/>
    </ligand>
</feature>
<feature type="binding site" evidence="2">
    <location>
        <position position="99"/>
    </location>
    <ligand>
        <name>Fe cation</name>
        <dbReference type="ChEBI" id="CHEBI:24875"/>
    </ligand>
</feature>
<proteinExistence type="inferred from homology"/>
<name>A0A219B3T7_9SPHN</name>
<evidence type="ECO:0000256" key="1">
    <source>
        <dbReference type="ARBA" id="ARBA00008416"/>
    </source>
</evidence>
<feature type="domain" description="Pirin N-terminal" evidence="5">
    <location>
        <begin position="14"/>
        <end position="119"/>
    </location>
</feature>
<dbReference type="InterPro" id="IPR011051">
    <property type="entry name" value="RmlC_Cupin_sf"/>
</dbReference>
<dbReference type="PIRSF" id="PIRSF006232">
    <property type="entry name" value="Pirin"/>
    <property type="match status" value="1"/>
</dbReference>
<dbReference type="InterPro" id="IPR008778">
    <property type="entry name" value="Pirin_C_dom"/>
</dbReference>
<feature type="compositionally biased region" description="Pro residues" evidence="4">
    <location>
        <begin position="286"/>
        <end position="297"/>
    </location>
</feature>
<keyword evidence="2" id="KW-0408">Iron</keyword>
<evidence type="ECO:0000256" key="4">
    <source>
        <dbReference type="SAM" id="MobiDB-lite"/>
    </source>
</evidence>
<evidence type="ECO:0000313" key="7">
    <source>
        <dbReference type="EMBL" id="OWV33017.1"/>
    </source>
</evidence>
<comment type="cofactor">
    <cofactor evidence="2">
        <name>Fe cation</name>
        <dbReference type="ChEBI" id="CHEBI:24875"/>
    </cofactor>
    <text evidence="2">Binds 1 Fe cation per subunit.</text>
</comment>
<feature type="domain" description="Pirin C-terminal" evidence="6">
    <location>
        <begin position="172"/>
        <end position="271"/>
    </location>
</feature>
<accession>A0A219B3T7</accession>
<comment type="similarity">
    <text evidence="1 3">Belongs to the pirin family.</text>
</comment>
<sequence>MIIEGRQRDLGGGFAVRRVLPSARRRSVGPFVFWDHFGPKTYEPGERFDVRPHPHIDLATITYLFDGEIMHRDSLGSQQAITPGAVNWMTAGTGIVHSERTSDERQKNGQTLEGIQSWVAMPRDHEQGEPAFRHHSADSLPRWDWPGARAVLIAGDAYGHSSPVAYPGGIFYVDVTAEQGAEFAMPEGHEEMAIYAAHGQVSLLGETLSQGQMMFADAAGPDDLVRCHSASRLLLLGGASLEGPRHIWWNFVSSDPERIQKAADDWRHDRFPSIPGDDDERIPLPDDGPPPPVQGGS</sequence>
<dbReference type="Pfam" id="PF02678">
    <property type="entry name" value="Pirin"/>
    <property type="match status" value="1"/>
</dbReference>
<dbReference type="Proteomes" id="UP000198462">
    <property type="component" value="Unassembled WGS sequence"/>
</dbReference>
<evidence type="ECO:0000313" key="8">
    <source>
        <dbReference type="Proteomes" id="UP000198462"/>
    </source>
</evidence>
<feature type="binding site" evidence="2">
    <location>
        <position position="53"/>
    </location>
    <ligand>
        <name>Fe cation</name>
        <dbReference type="ChEBI" id="CHEBI:24875"/>
    </ligand>
</feature>
<dbReference type="InterPro" id="IPR012093">
    <property type="entry name" value="Pirin"/>
</dbReference>
<dbReference type="CDD" id="cd02909">
    <property type="entry name" value="cupin_pirin_N"/>
    <property type="match status" value="1"/>
</dbReference>
<dbReference type="GO" id="GO:0046872">
    <property type="term" value="F:metal ion binding"/>
    <property type="evidence" value="ECO:0007669"/>
    <property type="project" value="UniProtKB-KW"/>
</dbReference>
<comment type="caution">
    <text evidence="7">The sequence shown here is derived from an EMBL/GenBank/DDBJ whole genome shotgun (WGS) entry which is preliminary data.</text>
</comment>
<evidence type="ECO:0000256" key="2">
    <source>
        <dbReference type="PIRSR" id="PIRSR006232-1"/>
    </source>
</evidence>
<feature type="binding site" evidence="2">
    <location>
        <position position="97"/>
    </location>
    <ligand>
        <name>Fe cation</name>
        <dbReference type="ChEBI" id="CHEBI:24875"/>
    </ligand>
</feature>
<dbReference type="PANTHER" id="PTHR13903:SF8">
    <property type="entry name" value="PIRIN"/>
    <property type="match status" value="1"/>
</dbReference>
<evidence type="ECO:0000259" key="6">
    <source>
        <dbReference type="Pfam" id="PF05726"/>
    </source>
</evidence>
<dbReference type="RefSeq" id="WP_088711806.1">
    <property type="nucleotide sequence ID" value="NZ_NFZT01000001.1"/>
</dbReference>
<feature type="region of interest" description="Disordered" evidence="4">
    <location>
        <begin position="264"/>
        <end position="297"/>
    </location>
</feature>
<dbReference type="OrthoDB" id="9780903at2"/>
<dbReference type="SUPFAM" id="SSF51182">
    <property type="entry name" value="RmlC-like cupins"/>
    <property type="match status" value="1"/>
</dbReference>
<dbReference type="EMBL" id="NFZT01000001">
    <property type="protein sequence ID" value="OWV33017.1"/>
    <property type="molecule type" value="Genomic_DNA"/>
</dbReference>
<evidence type="ECO:0008006" key="9">
    <source>
        <dbReference type="Google" id="ProtNLM"/>
    </source>
</evidence>
<protein>
    <recommendedName>
        <fullName evidence="9">Pirin</fullName>
    </recommendedName>
</protein>
<reference evidence="8" key="1">
    <citation type="submission" date="2017-05" db="EMBL/GenBank/DDBJ databases">
        <authorList>
            <person name="Lin X."/>
        </authorList>
    </citation>
    <scope>NUCLEOTIDE SEQUENCE [LARGE SCALE GENOMIC DNA]</scope>
    <source>
        <strain evidence="8">JLT2012</strain>
    </source>
</reference>
<dbReference type="Gene3D" id="2.60.120.10">
    <property type="entry name" value="Jelly Rolls"/>
    <property type="match status" value="2"/>
</dbReference>
<dbReference type="Pfam" id="PF05726">
    <property type="entry name" value="Pirin_C"/>
    <property type="match status" value="1"/>
</dbReference>
<evidence type="ECO:0000256" key="3">
    <source>
        <dbReference type="RuleBase" id="RU003457"/>
    </source>
</evidence>